<dbReference type="InterPro" id="IPR050603">
    <property type="entry name" value="MYST_HAT"/>
</dbReference>
<keyword evidence="7" id="KW-0862">Zinc</keyword>
<evidence type="ECO:0000256" key="8">
    <source>
        <dbReference type="ARBA" id="ARBA00022853"/>
    </source>
</evidence>
<dbReference type="PROSITE" id="PS51726">
    <property type="entry name" value="MYST_HAT"/>
    <property type="match status" value="1"/>
</dbReference>
<comment type="caution">
    <text evidence="15">The sequence shown here is derived from an EMBL/GenBank/DDBJ whole genome shotgun (WGS) entry which is preliminary data.</text>
</comment>
<organism evidence="15 16">
    <name type="scientific">Lichtheimia ornata</name>
    <dbReference type="NCBI Taxonomy" id="688661"/>
    <lineage>
        <taxon>Eukaryota</taxon>
        <taxon>Fungi</taxon>
        <taxon>Fungi incertae sedis</taxon>
        <taxon>Mucoromycota</taxon>
        <taxon>Mucoromycotina</taxon>
        <taxon>Mucoromycetes</taxon>
        <taxon>Mucorales</taxon>
        <taxon>Lichtheimiaceae</taxon>
        <taxon>Lichtheimia</taxon>
    </lineage>
</organism>
<dbReference type="GO" id="GO:0005634">
    <property type="term" value="C:nucleus"/>
    <property type="evidence" value="ECO:0007669"/>
    <property type="project" value="UniProtKB-SubCell"/>
</dbReference>
<proteinExistence type="inferred from homology"/>
<dbReference type="InterPro" id="IPR040706">
    <property type="entry name" value="Zf-MYST"/>
</dbReference>
<evidence type="ECO:0000256" key="6">
    <source>
        <dbReference type="ARBA" id="ARBA00022771"/>
    </source>
</evidence>
<dbReference type="SUPFAM" id="SSF55729">
    <property type="entry name" value="Acyl-CoA N-acyltransferases (Nat)"/>
    <property type="match status" value="1"/>
</dbReference>
<dbReference type="RefSeq" id="XP_058347933.1">
    <property type="nucleotide sequence ID" value="XM_058481295.1"/>
</dbReference>
<dbReference type="FunFam" id="3.30.60.60:FF:000001">
    <property type="entry name" value="Histone acetyltransferase"/>
    <property type="match status" value="1"/>
</dbReference>
<feature type="compositionally biased region" description="Basic residues" evidence="13">
    <location>
        <begin position="122"/>
        <end position="135"/>
    </location>
</feature>
<reference evidence="15 16" key="1">
    <citation type="submission" date="2023-03" db="EMBL/GenBank/DDBJ databases">
        <title>Genome sequence of Lichtheimia ornata CBS 291.66.</title>
        <authorList>
            <person name="Mohabir J.T."/>
            <person name="Shea T.P."/>
            <person name="Kurbessoian T."/>
            <person name="Berby B."/>
            <person name="Fontaine J."/>
            <person name="Livny J."/>
            <person name="Gnirke A."/>
            <person name="Stajich J.E."/>
            <person name="Cuomo C.A."/>
        </authorList>
    </citation>
    <scope>NUCLEOTIDE SEQUENCE [LARGE SCALE GENOMIC DNA]</scope>
    <source>
        <strain evidence="15">CBS 291.66</strain>
    </source>
</reference>
<sequence length="528" mass="60607">MPMITRGRKRKSTSDDESNTLTPSKPSSKRRIIASTSPWRSSRVAAAAATATPTTEAAATASKPTTNTTATTTVKPKKKTTSTTIRIPSRQQQQPSKQQQQQQDTSSKSSETARFQVNEERHKKRVKGVHTKRGHSTSSKHSEQQQQRKRRRQQDNDKELHSSPAQDDSDKILRTFGNKLTEAEAKTKRGTPSDTDKHRFDRSGNVMSKIHQNAESAPTDMPRIEKIRIGNYLIKTWFVAPYPEEYSQYPTLFFCEFCLKYMHSEFVAGRHKRKCPFRHPPGDEIYRDGAISIFEVDGRKNKIYCQNLCLLGKMFIDHKTLYYDVEPFLFYVMTEVDDNGCHLVGYFSKEKRSVMNYNVSCILTLPVHQRKGYGQYLIDFSYLLTKKEETTGSPEKPLSNLGLLSYRKYWKTTIFKELDRQDTPVSIEELSHRTAMTVDDVITTLELLGMLKENETNQYYLQVDHDIIRQHLKQIDHRGYPEVDPVKLTWTPYALSRDRLAALTNPETNTTTTTTTTPAQSSNEPTPR</sequence>
<evidence type="ECO:0000256" key="5">
    <source>
        <dbReference type="ARBA" id="ARBA00022723"/>
    </source>
</evidence>
<comment type="catalytic activity">
    <reaction evidence="12">
        <text>L-lysyl-[protein] + acetyl-CoA = N(6)-acetyl-L-lysyl-[protein] + CoA + H(+)</text>
        <dbReference type="Rhea" id="RHEA:45948"/>
        <dbReference type="Rhea" id="RHEA-COMP:9752"/>
        <dbReference type="Rhea" id="RHEA-COMP:10731"/>
        <dbReference type="ChEBI" id="CHEBI:15378"/>
        <dbReference type="ChEBI" id="CHEBI:29969"/>
        <dbReference type="ChEBI" id="CHEBI:57287"/>
        <dbReference type="ChEBI" id="CHEBI:57288"/>
        <dbReference type="ChEBI" id="CHEBI:61930"/>
        <dbReference type="EC" id="2.3.1.48"/>
    </reaction>
</comment>
<dbReference type="GO" id="GO:0008270">
    <property type="term" value="F:zinc ion binding"/>
    <property type="evidence" value="ECO:0007669"/>
    <property type="project" value="UniProtKB-KW"/>
</dbReference>
<comment type="similarity">
    <text evidence="2 12">Belongs to the MYST (SAS/MOZ) family.</text>
</comment>
<dbReference type="GeneID" id="83208616"/>
<dbReference type="Pfam" id="PF17772">
    <property type="entry name" value="zf-MYST"/>
    <property type="match status" value="1"/>
</dbReference>
<accession>A0AAD7Y3C6</accession>
<keyword evidence="8" id="KW-0156">Chromatin regulator</keyword>
<dbReference type="PANTHER" id="PTHR10615:SF161">
    <property type="entry name" value="HISTONE ACETYLTRANSFERASE KAT7"/>
    <property type="match status" value="1"/>
</dbReference>
<evidence type="ECO:0000256" key="10">
    <source>
        <dbReference type="ARBA" id="ARBA00023242"/>
    </source>
</evidence>
<dbReference type="Gene3D" id="3.30.60.60">
    <property type="entry name" value="N-acetyl transferase-like"/>
    <property type="match status" value="1"/>
</dbReference>
<comment type="subcellular location">
    <subcellularLocation>
        <location evidence="1 12">Nucleus</location>
    </subcellularLocation>
</comment>
<gene>
    <name evidence="15" type="ORF">O0I10_001198</name>
</gene>
<dbReference type="GO" id="GO:1990467">
    <property type="term" value="C:NuA3a histone acetyltransferase complex"/>
    <property type="evidence" value="ECO:0007669"/>
    <property type="project" value="TreeGrafter"/>
</dbReference>
<evidence type="ECO:0000256" key="3">
    <source>
        <dbReference type="ARBA" id="ARBA00013184"/>
    </source>
</evidence>
<dbReference type="GO" id="GO:0031507">
    <property type="term" value="P:heterochromatin formation"/>
    <property type="evidence" value="ECO:0007669"/>
    <property type="project" value="UniProtKB-ARBA"/>
</dbReference>
<dbReference type="EC" id="2.3.1.48" evidence="3 12"/>
<dbReference type="Pfam" id="PF01853">
    <property type="entry name" value="MOZ_SAS"/>
    <property type="match status" value="1"/>
</dbReference>
<keyword evidence="4" id="KW-0808">Transferase</keyword>
<protein>
    <recommendedName>
        <fullName evidence="3 12">Histone acetyltransferase</fullName>
        <ecNumber evidence="3 12">2.3.1.48</ecNumber>
    </recommendedName>
</protein>
<feature type="compositionally biased region" description="Low complexity" evidence="13">
    <location>
        <begin position="504"/>
        <end position="518"/>
    </location>
</feature>
<dbReference type="Gene3D" id="3.40.630.30">
    <property type="match status" value="1"/>
</dbReference>
<feature type="compositionally biased region" description="Polar residues" evidence="13">
    <location>
        <begin position="519"/>
        <end position="528"/>
    </location>
</feature>
<dbReference type="PANTHER" id="PTHR10615">
    <property type="entry name" value="HISTONE ACETYLTRANSFERASE"/>
    <property type="match status" value="1"/>
</dbReference>
<feature type="compositionally biased region" description="Low complexity" evidence="13">
    <location>
        <begin position="81"/>
        <end position="110"/>
    </location>
</feature>
<dbReference type="Gene3D" id="1.10.10.10">
    <property type="entry name" value="Winged helix-like DNA-binding domain superfamily/Winged helix DNA-binding domain"/>
    <property type="match status" value="1"/>
</dbReference>
<feature type="active site" description="Proton donor/acceptor" evidence="11">
    <location>
        <position position="395"/>
    </location>
</feature>
<evidence type="ECO:0000256" key="9">
    <source>
        <dbReference type="ARBA" id="ARBA00022990"/>
    </source>
</evidence>
<keyword evidence="6" id="KW-0863">Zinc-finger</keyword>
<keyword evidence="9" id="KW-0007">Acetylation</keyword>
<name>A0AAD7Y3C6_9FUNG</name>
<dbReference type="GO" id="GO:0003682">
    <property type="term" value="F:chromatin binding"/>
    <property type="evidence" value="ECO:0007669"/>
    <property type="project" value="TreeGrafter"/>
</dbReference>
<feature type="region of interest" description="Disordered" evidence="13">
    <location>
        <begin position="1"/>
        <end position="202"/>
    </location>
</feature>
<evidence type="ECO:0000313" key="15">
    <source>
        <dbReference type="EMBL" id="KAJ8663021.1"/>
    </source>
</evidence>
<evidence type="ECO:0000256" key="1">
    <source>
        <dbReference type="ARBA" id="ARBA00004123"/>
    </source>
</evidence>
<evidence type="ECO:0000256" key="12">
    <source>
        <dbReference type="RuleBase" id="RU361211"/>
    </source>
</evidence>
<dbReference type="FunFam" id="3.40.630.30:FF:000001">
    <property type="entry name" value="Histone acetyltransferase"/>
    <property type="match status" value="1"/>
</dbReference>
<dbReference type="GO" id="GO:0003712">
    <property type="term" value="F:transcription coregulator activity"/>
    <property type="evidence" value="ECO:0007669"/>
    <property type="project" value="TreeGrafter"/>
</dbReference>
<dbReference type="InterPro" id="IPR002717">
    <property type="entry name" value="HAT_MYST-type"/>
</dbReference>
<evidence type="ECO:0000256" key="2">
    <source>
        <dbReference type="ARBA" id="ARBA00010107"/>
    </source>
</evidence>
<keyword evidence="5" id="KW-0479">Metal-binding</keyword>
<evidence type="ECO:0000313" key="16">
    <source>
        <dbReference type="Proteomes" id="UP001234581"/>
    </source>
</evidence>
<evidence type="ECO:0000256" key="4">
    <source>
        <dbReference type="ARBA" id="ARBA00022679"/>
    </source>
</evidence>
<dbReference type="AlphaFoldDB" id="A0AAD7Y3C6"/>
<feature type="compositionally biased region" description="Basic residues" evidence="13">
    <location>
        <begin position="1"/>
        <end position="11"/>
    </location>
</feature>
<evidence type="ECO:0000256" key="11">
    <source>
        <dbReference type="PIRSR" id="PIRSR602717-51"/>
    </source>
</evidence>
<dbReference type="GO" id="GO:0004402">
    <property type="term" value="F:histone acetyltransferase activity"/>
    <property type="evidence" value="ECO:0007669"/>
    <property type="project" value="InterPro"/>
</dbReference>
<feature type="domain" description="MYST-type HAT" evidence="14">
    <location>
        <begin position="219"/>
        <end position="492"/>
    </location>
</feature>
<feature type="region of interest" description="Disordered" evidence="13">
    <location>
        <begin position="503"/>
        <end position="528"/>
    </location>
</feature>
<evidence type="ECO:0000259" key="14">
    <source>
        <dbReference type="PROSITE" id="PS51726"/>
    </source>
</evidence>
<evidence type="ECO:0000256" key="7">
    <source>
        <dbReference type="ARBA" id="ARBA00022833"/>
    </source>
</evidence>
<dbReference type="InterPro" id="IPR016181">
    <property type="entry name" value="Acyl_CoA_acyltransferase"/>
</dbReference>
<dbReference type="GO" id="GO:0006357">
    <property type="term" value="P:regulation of transcription by RNA polymerase II"/>
    <property type="evidence" value="ECO:0007669"/>
    <property type="project" value="TreeGrafter"/>
</dbReference>
<dbReference type="EMBL" id="JARTCD010000003">
    <property type="protein sequence ID" value="KAJ8663021.1"/>
    <property type="molecule type" value="Genomic_DNA"/>
</dbReference>
<dbReference type="Proteomes" id="UP001234581">
    <property type="component" value="Unassembled WGS sequence"/>
</dbReference>
<keyword evidence="10 12" id="KW-0539">Nucleus</keyword>
<dbReference type="InterPro" id="IPR036388">
    <property type="entry name" value="WH-like_DNA-bd_sf"/>
</dbReference>
<keyword evidence="16" id="KW-1185">Reference proteome</keyword>
<evidence type="ECO:0000256" key="13">
    <source>
        <dbReference type="SAM" id="MobiDB-lite"/>
    </source>
</evidence>
<feature type="compositionally biased region" description="Low complexity" evidence="13">
    <location>
        <begin position="45"/>
        <end position="74"/>
    </location>
</feature>